<name>A0A0X8JDV3_ACTRD</name>
<reference evidence="4" key="1">
    <citation type="submission" date="2016-02" db="EMBL/GenBank/DDBJ databases">
        <authorList>
            <person name="Holder M.E."/>
            <person name="Ajami N.J."/>
            <person name="Petrosino J.F."/>
        </authorList>
    </citation>
    <scope>NUCLEOTIDE SEQUENCE [LARGE SCALE GENOMIC DNA]</scope>
    <source>
        <strain evidence="4">CCUG 36733</strain>
    </source>
</reference>
<dbReference type="InterPro" id="IPR037523">
    <property type="entry name" value="VOC_core"/>
</dbReference>
<organism evidence="3 4">
    <name type="scientific">Actinomyces radicidentis</name>
    <dbReference type="NCBI Taxonomy" id="111015"/>
    <lineage>
        <taxon>Bacteria</taxon>
        <taxon>Bacillati</taxon>
        <taxon>Actinomycetota</taxon>
        <taxon>Actinomycetes</taxon>
        <taxon>Actinomycetales</taxon>
        <taxon>Actinomycetaceae</taxon>
        <taxon>Actinomyces</taxon>
    </lineage>
</organism>
<keyword evidence="4" id="KW-1185">Reference proteome</keyword>
<dbReference type="SUPFAM" id="SSF54593">
    <property type="entry name" value="Glyoxalase/Bleomycin resistance protein/Dihydroxybiphenyl dioxygenase"/>
    <property type="match status" value="1"/>
</dbReference>
<dbReference type="Pfam" id="PF00903">
    <property type="entry name" value="Glyoxalase"/>
    <property type="match status" value="1"/>
</dbReference>
<feature type="domain" description="VOC" evidence="2">
    <location>
        <begin position="5"/>
        <end position="153"/>
    </location>
</feature>
<dbReference type="GO" id="GO:0046872">
    <property type="term" value="F:metal ion binding"/>
    <property type="evidence" value="ECO:0007669"/>
    <property type="project" value="UniProtKB-KW"/>
</dbReference>
<protein>
    <submittedName>
        <fullName evidence="3">Glyoxalase</fullName>
    </submittedName>
</protein>
<dbReference type="InterPro" id="IPR051785">
    <property type="entry name" value="MMCE/EMCE_epimerase"/>
</dbReference>
<dbReference type="GO" id="GO:0046491">
    <property type="term" value="P:L-methylmalonyl-CoA metabolic process"/>
    <property type="evidence" value="ECO:0007669"/>
    <property type="project" value="TreeGrafter"/>
</dbReference>
<sequence>MTTRGIGHVGVTVPDLDAATDFFVRALGAQVLYDTLPREDGPKAGDPTDERLGVPLGTEECAIRMIRLPNGPGLELFEFRGPRQQDPSLPCDLGWQHVAVYTDDIEATSADVVAAGGSMLAAPRPLPSVEAGDGNRFVYARTPWGSTLELISYPSPQPYTETTELRRWRP</sequence>
<dbReference type="RefSeq" id="WP_067940554.1">
    <property type="nucleotide sequence ID" value="NZ_CP014228.1"/>
</dbReference>
<evidence type="ECO:0000313" key="4">
    <source>
        <dbReference type="Proteomes" id="UP000065220"/>
    </source>
</evidence>
<gene>
    <name evidence="3" type="ORF">AXF14_02550</name>
</gene>
<dbReference type="PROSITE" id="PS51819">
    <property type="entry name" value="VOC"/>
    <property type="match status" value="1"/>
</dbReference>
<dbReference type="InterPro" id="IPR004360">
    <property type="entry name" value="Glyas_Fos-R_dOase_dom"/>
</dbReference>
<keyword evidence="1" id="KW-0479">Metal-binding</keyword>
<dbReference type="STRING" id="111015.AXF14_02550"/>
<dbReference type="EMBL" id="CP014228">
    <property type="protein sequence ID" value="AMD86682.1"/>
    <property type="molecule type" value="Genomic_DNA"/>
</dbReference>
<dbReference type="OrthoDB" id="7187210at2"/>
<proteinExistence type="predicted"/>
<accession>A0A0X8JDV3</accession>
<dbReference type="PANTHER" id="PTHR43048:SF6">
    <property type="entry name" value="BLR8189 PROTEIN"/>
    <property type="match status" value="1"/>
</dbReference>
<evidence type="ECO:0000259" key="2">
    <source>
        <dbReference type="PROSITE" id="PS51819"/>
    </source>
</evidence>
<dbReference type="InterPro" id="IPR029068">
    <property type="entry name" value="Glyas_Bleomycin-R_OHBP_Dase"/>
</dbReference>
<dbReference type="GO" id="GO:0004493">
    <property type="term" value="F:methylmalonyl-CoA epimerase activity"/>
    <property type="evidence" value="ECO:0007669"/>
    <property type="project" value="TreeGrafter"/>
</dbReference>
<dbReference type="Gene3D" id="3.10.180.10">
    <property type="entry name" value="2,3-Dihydroxybiphenyl 1,2-Dioxygenase, domain 1"/>
    <property type="match status" value="1"/>
</dbReference>
<evidence type="ECO:0000313" key="3">
    <source>
        <dbReference type="EMBL" id="AMD86682.1"/>
    </source>
</evidence>
<dbReference type="KEGG" id="ard:AXF14_02550"/>
<dbReference type="Proteomes" id="UP000065220">
    <property type="component" value="Chromosome"/>
</dbReference>
<dbReference type="PANTHER" id="PTHR43048">
    <property type="entry name" value="METHYLMALONYL-COA EPIMERASE"/>
    <property type="match status" value="1"/>
</dbReference>
<evidence type="ECO:0000256" key="1">
    <source>
        <dbReference type="ARBA" id="ARBA00022723"/>
    </source>
</evidence>
<dbReference type="AlphaFoldDB" id="A0A0X8JDV3"/>